<dbReference type="InterPro" id="IPR036388">
    <property type="entry name" value="WH-like_DNA-bd_sf"/>
</dbReference>
<accession>A0ABU8RSX5</accession>
<dbReference type="Gene3D" id="3.30.450.40">
    <property type="match status" value="1"/>
</dbReference>
<comment type="caution">
    <text evidence="4">The sequence shown here is derived from an EMBL/GenBank/DDBJ whole genome shotgun (WGS) entry which is preliminary data.</text>
</comment>
<gene>
    <name evidence="4" type="ORF">WG901_04460</name>
</gene>
<keyword evidence="2" id="KW-0804">Transcription</keyword>
<dbReference type="PANTHER" id="PTHR30136:SF35">
    <property type="entry name" value="HTH-TYPE TRANSCRIPTIONAL REGULATOR RV1719"/>
    <property type="match status" value="1"/>
</dbReference>
<evidence type="ECO:0000256" key="1">
    <source>
        <dbReference type="ARBA" id="ARBA00023015"/>
    </source>
</evidence>
<keyword evidence="1" id="KW-0805">Transcription regulation</keyword>
<dbReference type="InterPro" id="IPR050707">
    <property type="entry name" value="HTH_MetabolicPath_Reg"/>
</dbReference>
<dbReference type="SUPFAM" id="SSF46785">
    <property type="entry name" value="Winged helix' DNA-binding domain"/>
    <property type="match status" value="1"/>
</dbReference>
<evidence type="ECO:0000313" key="4">
    <source>
        <dbReference type="EMBL" id="MEJ5975874.1"/>
    </source>
</evidence>
<protein>
    <submittedName>
        <fullName evidence="4">Helix-turn-helix domain-containing protein</fullName>
    </submittedName>
</protein>
<proteinExistence type="predicted"/>
<dbReference type="SUPFAM" id="SSF55781">
    <property type="entry name" value="GAF domain-like"/>
    <property type="match status" value="1"/>
</dbReference>
<dbReference type="InterPro" id="IPR005471">
    <property type="entry name" value="Tscrpt_reg_IclR_N"/>
</dbReference>
<evidence type="ECO:0000313" key="5">
    <source>
        <dbReference type="Proteomes" id="UP001361239"/>
    </source>
</evidence>
<reference evidence="4 5" key="1">
    <citation type="submission" date="2024-03" db="EMBL/GenBank/DDBJ databases">
        <authorList>
            <person name="Jo J.-H."/>
        </authorList>
    </citation>
    <scope>NUCLEOTIDE SEQUENCE [LARGE SCALE GENOMIC DNA]</scope>
    <source>
        <strain evidence="4 5">PS1R-30</strain>
    </source>
</reference>
<dbReference type="InterPro" id="IPR029016">
    <property type="entry name" value="GAF-like_dom_sf"/>
</dbReference>
<evidence type="ECO:0000259" key="3">
    <source>
        <dbReference type="SMART" id="SM00346"/>
    </source>
</evidence>
<dbReference type="PANTHER" id="PTHR30136">
    <property type="entry name" value="HELIX-TURN-HELIX TRANSCRIPTIONAL REGULATOR, ICLR FAMILY"/>
    <property type="match status" value="1"/>
</dbReference>
<keyword evidence="5" id="KW-1185">Reference proteome</keyword>
<dbReference type="Gene3D" id="1.10.10.10">
    <property type="entry name" value="Winged helix-like DNA-binding domain superfamily/Winged helix DNA-binding domain"/>
    <property type="match status" value="1"/>
</dbReference>
<dbReference type="InterPro" id="IPR036390">
    <property type="entry name" value="WH_DNA-bd_sf"/>
</dbReference>
<dbReference type="SMART" id="SM00346">
    <property type="entry name" value="HTH_ICLR"/>
    <property type="match status" value="1"/>
</dbReference>
<dbReference type="RefSeq" id="WP_339585803.1">
    <property type="nucleotide sequence ID" value="NZ_JBBHJZ010000001.1"/>
</dbReference>
<dbReference type="EMBL" id="JBBHJZ010000001">
    <property type="protein sequence ID" value="MEJ5975874.1"/>
    <property type="molecule type" value="Genomic_DNA"/>
</dbReference>
<name>A0ABU8RSX5_9SPHN</name>
<sequence>MTVALDSNKTKIARRVIEVFEFFASENRRATVMDIVRRYDRPQSSTSELLGALVEMGLLYKDPASRSYAPTPRLAAFGFAAQPEPIASGRLFDYMDRLAQTSRAGVGLFGMVGTHVQVFRWVQGADLPSGGVDCGASVPLSASPVGLLLLSSLGLEQASRMLWRLNAEAAQADRFNLADFNEIVARCGEFGHVTGDSGFTKDSRITAMLLPETLGERRLALGVVYPTSAAVNPDALLATLEHGVSNCLGTDCDMEAPFVRSMVN</sequence>
<dbReference type="Pfam" id="PF09339">
    <property type="entry name" value="HTH_IclR"/>
    <property type="match status" value="1"/>
</dbReference>
<feature type="domain" description="HTH iclR-type" evidence="3">
    <location>
        <begin position="14"/>
        <end position="100"/>
    </location>
</feature>
<dbReference type="Proteomes" id="UP001361239">
    <property type="component" value="Unassembled WGS sequence"/>
</dbReference>
<organism evidence="4 5">
    <name type="scientific">Novosphingobium anseongense</name>
    <dbReference type="NCBI Taxonomy" id="3133436"/>
    <lineage>
        <taxon>Bacteria</taxon>
        <taxon>Pseudomonadati</taxon>
        <taxon>Pseudomonadota</taxon>
        <taxon>Alphaproteobacteria</taxon>
        <taxon>Sphingomonadales</taxon>
        <taxon>Sphingomonadaceae</taxon>
        <taxon>Novosphingobium</taxon>
    </lineage>
</organism>
<evidence type="ECO:0000256" key="2">
    <source>
        <dbReference type="ARBA" id="ARBA00023163"/>
    </source>
</evidence>